<keyword evidence="6" id="KW-1185">Reference proteome</keyword>
<dbReference type="GO" id="GO:0008476">
    <property type="term" value="F:protein-tyrosine sulfotransferase activity"/>
    <property type="evidence" value="ECO:0007669"/>
    <property type="project" value="InterPro"/>
</dbReference>
<organism evidence="5 6">
    <name type="scientific">Gammaproteobacteria bacterium LSUCC0057</name>
    <dbReference type="NCBI Taxonomy" id="2559237"/>
    <lineage>
        <taxon>Bacteria</taxon>
        <taxon>Pseudomonadati</taxon>
        <taxon>Pseudomonadota</taxon>
        <taxon>Gammaproteobacteria</taxon>
        <taxon>Cellvibrionales</taxon>
        <taxon>Porticoccaceae</taxon>
        <taxon>SAR92 clade</taxon>
    </lineage>
</organism>
<sequence>MEFIQTLRDLVDYQQFEQLQQAAGHYYDESLDVEALPLLAMAAAQLGDRQTALRELRRASAELAELSTDALVDLAGAHCFLFRIDAARELLERVLAEQPDHALAQARMAWLQLQLGELERAEQLYRRSAQRANHRLPVWLALSRLNLQRGDLAAAAQALQSAQQTLSQRRERLNADVLSYFQAQLEQLQLEIWIAEENFSEAELWLDDEQVVRDESAWSALLIGYANALAARDHHVAADEALRGALKHYPKNVALHSQLAEMAQLQGRQMQAVQLLRRALKLSDEQQLPTVPLWVRLAAAQLHVNKERARHAAEKAIELAAALQPSESLADWQIKQQQMQAKNALAQVESQEQNYATAEALFKQLLEDNPYFLPALSGYGQQQMQRGNIDAAIELFERVKAIDPAKGYSALINARQFPEDDQTLQRLEQVANQPSLEGSERASLLFQLASVWEKRKDYDKAISLAHSANRATRKFLRYDPTVHRQRCARIRYAFGSELYQHRPECGLREGEEATVPVYVVGMPRSGTTLVEQILAGHSDIFGAGELGIIPQRIQGLERWERHVGSGRSYPDCVDDLDPYVTRGIAEGIVKELRELAASDKPTARYVVDKLPHNFENIGFIKFLFPRAKIISVRRDPRDIALSNYFTDYQAKHGGMGFAYDLEWIGEQLADHNLFMHEWQQRFPGEILEINYEEVVANTEGMARKMLDYIGVEWQPKVLAFNELDRPVKTASVWQVRQPIYHTSTEKWRRYQNHLAALITGTNKKIEWQPIEMVSLPEPGLLNQGVALYKEGKLDHAERCFKKLLHHLPDHAAANFMTGIVYADKGHLEQGCELLEKALAKCPWNRNWRKDLIAMCEAAGLYQRAAELKRQQRKRANRAAPLAAQSADGDTSAAQPLATSAATSAALSGTTSLLVQ</sequence>
<evidence type="ECO:0000256" key="2">
    <source>
        <dbReference type="PROSITE-ProRule" id="PRU00339"/>
    </source>
</evidence>
<feature type="region of interest" description="Disordered" evidence="4">
    <location>
        <begin position="872"/>
        <end position="894"/>
    </location>
</feature>
<comment type="caution">
    <text evidence="5">The sequence shown here is derived from an EMBL/GenBank/DDBJ whole genome shotgun (WGS) entry which is preliminary data.</text>
</comment>
<dbReference type="PANTHER" id="PTHR12788">
    <property type="entry name" value="PROTEIN-TYROSINE SULFOTRANSFERASE 2"/>
    <property type="match status" value="1"/>
</dbReference>
<dbReference type="AlphaFoldDB" id="A0A4Y8UGH3"/>
<feature type="coiled-coil region" evidence="3">
    <location>
        <begin position="334"/>
        <end position="368"/>
    </location>
</feature>
<dbReference type="SMART" id="SM00028">
    <property type="entry name" value="TPR"/>
    <property type="match status" value="8"/>
</dbReference>
<evidence type="ECO:0000313" key="5">
    <source>
        <dbReference type="EMBL" id="TFH67508.1"/>
    </source>
</evidence>
<dbReference type="PROSITE" id="PS50005">
    <property type="entry name" value="TPR"/>
    <property type="match status" value="1"/>
</dbReference>
<keyword evidence="2" id="KW-0802">TPR repeat</keyword>
<dbReference type="Proteomes" id="UP000298133">
    <property type="component" value="Unassembled WGS sequence"/>
</dbReference>
<dbReference type="OrthoDB" id="9815894at2"/>
<proteinExistence type="predicted"/>
<evidence type="ECO:0000313" key="6">
    <source>
        <dbReference type="Proteomes" id="UP000298133"/>
    </source>
</evidence>
<keyword evidence="3" id="KW-0175">Coiled coil</keyword>
<gene>
    <name evidence="5" type="ORF">E3W66_08455</name>
</gene>
<reference evidence="5 6" key="1">
    <citation type="submission" date="2019-03" db="EMBL/GenBank/DDBJ databases">
        <title>Draft genome of Gammaproteobacteria bacterium LSUCC0057, a member of the SAR92 clade.</title>
        <authorList>
            <person name="Lanclos V.C."/>
            <person name="Doiron C."/>
            <person name="Henson M.W."/>
            <person name="Thrash J.C."/>
        </authorList>
    </citation>
    <scope>NUCLEOTIDE SEQUENCE [LARGE SCALE GENOMIC DNA]</scope>
    <source>
        <strain evidence="5 6">LSUCC0057</strain>
    </source>
</reference>
<evidence type="ECO:0000256" key="1">
    <source>
        <dbReference type="ARBA" id="ARBA00022679"/>
    </source>
</evidence>
<name>A0A4Y8UGH3_9GAMM</name>
<dbReference type="Gene3D" id="3.40.50.300">
    <property type="entry name" value="P-loop containing nucleotide triphosphate hydrolases"/>
    <property type="match status" value="1"/>
</dbReference>
<accession>A0A4Y8UGH3</accession>
<dbReference type="InterPro" id="IPR019734">
    <property type="entry name" value="TPR_rpt"/>
</dbReference>
<dbReference type="PANTHER" id="PTHR12788:SF10">
    <property type="entry name" value="PROTEIN-TYROSINE SULFOTRANSFERASE"/>
    <property type="match status" value="1"/>
</dbReference>
<dbReference type="Gene3D" id="1.25.40.10">
    <property type="entry name" value="Tetratricopeptide repeat domain"/>
    <property type="match status" value="4"/>
</dbReference>
<dbReference type="InterPro" id="IPR027417">
    <property type="entry name" value="P-loop_NTPase"/>
</dbReference>
<dbReference type="InterPro" id="IPR011990">
    <property type="entry name" value="TPR-like_helical_dom_sf"/>
</dbReference>
<evidence type="ECO:0000256" key="4">
    <source>
        <dbReference type="SAM" id="MobiDB-lite"/>
    </source>
</evidence>
<dbReference type="Pfam" id="PF13432">
    <property type="entry name" value="TPR_16"/>
    <property type="match status" value="1"/>
</dbReference>
<dbReference type="Pfam" id="PF13469">
    <property type="entry name" value="Sulfotransfer_3"/>
    <property type="match status" value="1"/>
</dbReference>
<evidence type="ECO:0000256" key="3">
    <source>
        <dbReference type="SAM" id="Coils"/>
    </source>
</evidence>
<dbReference type="InterPro" id="IPR026634">
    <property type="entry name" value="TPST-like"/>
</dbReference>
<protein>
    <submittedName>
        <fullName evidence="5">Sulfotransferase family protein</fullName>
    </submittedName>
</protein>
<keyword evidence="1 5" id="KW-0808">Transferase</keyword>
<dbReference type="Pfam" id="PF14559">
    <property type="entry name" value="TPR_19"/>
    <property type="match status" value="2"/>
</dbReference>
<dbReference type="SUPFAM" id="SSF48452">
    <property type="entry name" value="TPR-like"/>
    <property type="match status" value="2"/>
</dbReference>
<feature type="repeat" description="TPR" evidence="2">
    <location>
        <begin position="373"/>
        <end position="406"/>
    </location>
</feature>
<dbReference type="SUPFAM" id="SSF52540">
    <property type="entry name" value="P-loop containing nucleoside triphosphate hydrolases"/>
    <property type="match status" value="1"/>
</dbReference>
<dbReference type="EMBL" id="SPIA01000003">
    <property type="protein sequence ID" value="TFH67508.1"/>
    <property type="molecule type" value="Genomic_DNA"/>
</dbReference>